<protein>
    <recommendedName>
        <fullName evidence="4">Lipoprotein</fullName>
    </recommendedName>
</protein>
<evidence type="ECO:0000256" key="1">
    <source>
        <dbReference type="SAM" id="SignalP"/>
    </source>
</evidence>
<accession>A0A9D2EMQ3</accession>
<gene>
    <name evidence="2" type="ORF">H9968_11470</name>
</gene>
<dbReference type="Proteomes" id="UP000824049">
    <property type="component" value="Unassembled WGS sequence"/>
</dbReference>
<evidence type="ECO:0000313" key="3">
    <source>
        <dbReference type="Proteomes" id="UP000824049"/>
    </source>
</evidence>
<dbReference type="EMBL" id="DXBR01000106">
    <property type="protein sequence ID" value="HIZ40514.1"/>
    <property type="molecule type" value="Genomic_DNA"/>
</dbReference>
<reference evidence="2" key="1">
    <citation type="journal article" date="2021" name="PeerJ">
        <title>Extensive microbial diversity within the chicken gut microbiome revealed by metagenomics and culture.</title>
        <authorList>
            <person name="Gilroy R."/>
            <person name="Ravi A."/>
            <person name="Getino M."/>
            <person name="Pursley I."/>
            <person name="Horton D.L."/>
            <person name="Alikhan N.F."/>
            <person name="Baker D."/>
            <person name="Gharbi K."/>
            <person name="Hall N."/>
            <person name="Watson M."/>
            <person name="Adriaenssens E.M."/>
            <person name="Foster-Nyarko E."/>
            <person name="Jarju S."/>
            <person name="Secka A."/>
            <person name="Antonio M."/>
            <person name="Oren A."/>
            <person name="Chaudhuri R.R."/>
            <person name="La Ragione R."/>
            <person name="Hildebrand F."/>
            <person name="Pallen M.J."/>
        </authorList>
    </citation>
    <scope>NUCLEOTIDE SEQUENCE</scope>
    <source>
        <strain evidence="2">CHK179-28034</strain>
    </source>
</reference>
<keyword evidence="1" id="KW-0732">Signal</keyword>
<reference evidence="2" key="2">
    <citation type="submission" date="2021-04" db="EMBL/GenBank/DDBJ databases">
        <authorList>
            <person name="Gilroy R."/>
        </authorList>
    </citation>
    <scope>NUCLEOTIDE SEQUENCE</scope>
    <source>
        <strain evidence="2">CHK179-28034</strain>
    </source>
</reference>
<dbReference type="SUPFAM" id="SSF63825">
    <property type="entry name" value="YWTD domain"/>
    <property type="match status" value="1"/>
</dbReference>
<feature type="signal peptide" evidence="1">
    <location>
        <begin position="1"/>
        <end position="22"/>
    </location>
</feature>
<evidence type="ECO:0000313" key="2">
    <source>
        <dbReference type="EMBL" id="HIZ40514.1"/>
    </source>
</evidence>
<proteinExistence type="predicted"/>
<feature type="chain" id="PRO_5039543232" description="Lipoprotein" evidence="1">
    <location>
        <begin position="23"/>
        <end position="331"/>
    </location>
</feature>
<dbReference type="AlphaFoldDB" id="A0A9D2EMQ3"/>
<comment type="caution">
    <text evidence="2">The sequence shown here is derived from an EMBL/GenBank/DDBJ whole genome shotgun (WGS) entry which is preliminary data.</text>
</comment>
<sequence length="331" mass="38098">MKKNFAVFILALYVLCCMVACQSEKEGMTETTEYIKKEATSPYLSITQSYYEDAEQTSMKSRCLVYDLTEKTLEEKGSVPYTSAYPLTMYSDRADKVYYTALSEKGDQIYSYESEENSEKKTTEFCLINYMMQCGNKYFAVARLLDNFCMEPFVFGEDFTQLSRVFYDEKDDRVTWTVSAIPEKDSVIFSYYSDEAERKSDETEKEDSAGSNIAILDMQTNEIRDVYHTDRYVWGVASDGDTLYICSAPSGTSNKKKNKCYEVNLATQESKELDIPVCITGDMALWNHVLYFLGYINDVRGVYSYNLDNGQTELIMRQSDKEFINGLSLNY</sequence>
<organism evidence="2 3">
    <name type="scientific">Candidatus Anaerobutyricum stercoris</name>
    <dbReference type="NCBI Taxonomy" id="2838457"/>
    <lineage>
        <taxon>Bacteria</taxon>
        <taxon>Bacillati</taxon>
        <taxon>Bacillota</taxon>
        <taxon>Clostridia</taxon>
        <taxon>Lachnospirales</taxon>
        <taxon>Lachnospiraceae</taxon>
        <taxon>Anaerobutyricum</taxon>
    </lineage>
</organism>
<name>A0A9D2EMQ3_9FIRM</name>
<evidence type="ECO:0008006" key="4">
    <source>
        <dbReference type="Google" id="ProtNLM"/>
    </source>
</evidence>